<organism evidence="1">
    <name type="scientific">uncultured Dysgonomonas sp</name>
    <dbReference type="NCBI Taxonomy" id="206096"/>
    <lineage>
        <taxon>Bacteria</taxon>
        <taxon>Pseudomonadati</taxon>
        <taxon>Bacteroidota</taxon>
        <taxon>Bacteroidia</taxon>
        <taxon>Bacteroidales</taxon>
        <taxon>Dysgonomonadaceae</taxon>
        <taxon>Dysgonomonas</taxon>
        <taxon>environmental samples</taxon>
    </lineage>
</organism>
<dbReference type="RefSeq" id="WP_296937936.1">
    <property type="nucleotide sequence ID" value="NZ_LT599032.1"/>
</dbReference>
<name>A0A212IUB4_9BACT</name>
<reference evidence="1" key="1">
    <citation type="submission" date="2016-04" db="EMBL/GenBank/DDBJ databases">
        <authorList>
            <person name="Evans L.H."/>
            <person name="Alamgir A."/>
            <person name="Owens N."/>
            <person name="Weber N.D."/>
            <person name="Virtaneva K."/>
            <person name="Barbian K."/>
            <person name="Babar A."/>
            <person name="Rosenke K."/>
        </authorList>
    </citation>
    <scope>NUCLEOTIDE SEQUENCE</scope>
    <source>
        <strain evidence="1">86-1</strain>
    </source>
</reference>
<gene>
    <name evidence="1" type="ORF">KL86DYS1_10165</name>
</gene>
<dbReference type="AlphaFoldDB" id="A0A212IUB4"/>
<accession>A0A212IUB4</accession>
<dbReference type="Pfam" id="PF16444">
    <property type="entry name" value="DUF5041"/>
    <property type="match status" value="1"/>
</dbReference>
<evidence type="ECO:0000313" key="1">
    <source>
        <dbReference type="EMBL" id="SBV90791.1"/>
    </source>
</evidence>
<evidence type="ECO:0008006" key="2">
    <source>
        <dbReference type="Google" id="ProtNLM"/>
    </source>
</evidence>
<sequence>MKKVFLLIIVLFGLADVFSQDFEYKKDLRPQIKKEDPLNQYQTERISKTDLIHALELAGVSIHKFYLGQFDKQYTISLIQEEYKENKLVDSKVLFANTNAYYYIPDVAPAGDETLYMDYIDQLSFYSKNDGGKVSVTISSYNANFRSNLEQKIERKDQFYNWRGYSKTDWILNKQVPLLVYASSWYDEKYDFERFCGVVDLSYNEKDTQELLDSSTHYYVISYKVTE</sequence>
<dbReference type="EMBL" id="FLUM01000001">
    <property type="protein sequence ID" value="SBV90791.1"/>
    <property type="molecule type" value="Genomic_DNA"/>
</dbReference>
<protein>
    <recommendedName>
        <fullName evidence="2">DUF5041 domain-containing protein</fullName>
    </recommendedName>
</protein>
<proteinExistence type="predicted"/>
<dbReference type="InterPro" id="IPR032222">
    <property type="entry name" value="DUF5041"/>
</dbReference>